<dbReference type="GeneID" id="20079449"/>
<reference evidence="14" key="1">
    <citation type="submission" date="2013-12" db="EMBL/GenBank/DDBJ databases">
        <title>The Genome Sequence of Aphanomyces invadans NJM9701.</title>
        <authorList>
            <consortium name="The Broad Institute Genomics Platform"/>
            <person name="Russ C."/>
            <person name="Tyler B."/>
            <person name="van West P."/>
            <person name="Dieguez-Uribeondo J."/>
            <person name="Young S.K."/>
            <person name="Zeng Q."/>
            <person name="Gargeya S."/>
            <person name="Fitzgerald M."/>
            <person name="Abouelleil A."/>
            <person name="Alvarado L."/>
            <person name="Chapman S.B."/>
            <person name="Gainer-Dewar J."/>
            <person name="Goldberg J."/>
            <person name="Griggs A."/>
            <person name="Gujja S."/>
            <person name="Hansen M."/>
            <person name="Howarth C."/>
            <person name="Imamovic A."/>
            <person name="Ireland A."/>
            <person name="Larimer J."/>
            <person name="McCowan C."/>
            <person name="Murphy C."/>
            <person name="Pearson M."/>
            <person name="Poon T.W."/>
            <person name="Priest M."/>
            <person name="Roberts A."/>
            <person name="Saif S."/>
            <person name="Shea T."/>
            <person name="Sykes S."/>
            <person name="Wortman J."/>
            <person name="Nusbaum C."/>
            <person name="Birren B."/>
        </authorList>
    </citation>
    <scope>NUCLEOTIDE SEQUENCE [LARGE SCALE GENOMIC DNA]</scope>
    <source>
        <strain evidence="14">NJM9701</strain>
    </source>
</reference>
<gene>
    <name evidence="14" type="ORF">H310_02399</name>
</gene>
<evidence type="ECO:0000256" key="11">
    <source>
        <dbReference type="PROSITE-ProRule" id="PRU00322"/>
    </source>
</evidence>
<dbReference type="SMART" id="SM00547">
    <property type="entry name" value="ZnF_RBZ"/>
    <property type="match status" value="2"/>
</dbReference>
<dbReference type="GO" id="GO:0000077">
    <property type="term" value="P:DNA damage checkpoint signaling"/>
    <property type="evidence" value="ECO:0007669"/>
    <property type="project" value="TreeGrafter"/>
</dbReference>
<dbReference type="EMBL" id="KI913954">
    <property type="protein sequence ID" value="ETW08023.1"/>
    <property type="molecule type" value="Genomic_DNA"/>
</dbReference>
<dbReference type="SUPFAM" id="SSF52540">
    <property type="entry name" value="P-loop containing nucleoside triphosphate hydrolases"/>
    <property type="match status" value="1"/>
</dbReference>
<keyword evidence="10" id="KW-0131">Cell cycle</keyword>
<dbReference type="CDD" id="cd00009">
    <property type="entry name" value="AAA"/>
    <property type="match status" value="1"/>
</dbReference>
<keyword evidence="6 11" id="KW-0863">Zinc-finger</keyword>
<evidence type="ECO:0000313" key="14">
    <source>
        <dbReference type="EMBL" id="ETW08023.1"/>
    </source>
</evidence>
<dbReference type="Gene3D" id="3.40.50.300">
    <property type="entry name" value="P-loop containing nucleotide triphosphate hydrolases"/>
    <property type="match status" value="1"/>
</dbReference>
<dbReference type="Gene3D" id="1.10.8.60">
    <property type="match status" value="1"/>
</dbReference>
<organism evidence="14">
    <name type="scientific">Aphanomyces invadans</name>
    <dbReference type="NCBI Taxonomy" id="157072"/>
    <lineage>
        <taxon>Eukaryota</taxon>
        <taxon>Sar</taxon>
        <taxon>Stramenopiles</taxon>
        <taxon>Oomycota</taxon>
        <taxon>Saprolegniomycetes</taxon>
        <taxon>Saprolegniales</taxon>
        <taxon>Verrucalvaceae</taxon>
        <taxon>Aphanomyces</taxon>
    </lineage>
</organism>
<evidence type="ECO:0000256" key="2">
    <source>
        <dbReference type="ARBA" id="ARBA00006168"/>
    </source>
</evidence>
<name>A0A024UQY9_9STRA</name>
<evidence type="ECO:0000256" key="6">
    <source>
        <dbReference type="ARBA" id="ARBA00022771"/>
    </source>
</evidence>
<keyword evidence="9" id="KW-0539">Nucleus</keyword>
<evidence type="ECO:0000256" key="7">
    <source>
        <dbReference type="ARBA" id="ARBA00022833"/>
    </source>
</evidence>
<dbReference type="PANTHER" id="PTHR12172">
    <property type="entry name" value="CELL CYCLE CHECKPOINT PROTEIN RAD17"/>
    <property type="match status" value="1"/>
</dbReference>
<comment type="similarity">
    <text evidence="2">Belongs to the rad17/RAD24 family.</text>
</comment>
<sequence length="607" mass="68214">MSKDVGLYSDTSSDEEYKKAKQRKRKRLTYGQSRANDGEDNMVVVDTPLAITWSCERCTYINPAGNKACELCSTSRFTLKGKTTAPPTPRHLRCKELTKSKVKAEVSCPWTCQSCTFINDTPSLACSLCDTRRRMIATASNRKPRGQASLMESIDSSSSDDCNSIQTSAKSQLSQSFDRSNASNTVDNALWNDKYQPNDTIEVVMHPKKAQEVSDWLVHSSTHQRILFLCGPPGTGKSTLVRSLAAKLGMTVKEWHDTTGMVPGYSKLSASAMDDFGSFLERSQRYPSLRFANAKTNAAKHVILVEEWPSFHSDHRVELQRILQRRLDVQGSHAFAAPIVIVYSDVREGKVTANKLAKEFSPQVMQSPLVHIIHCNPIPPGMLKKYVMHVARKERMALSTQDVTNIVESSRGDIRHAINTLQFQRTSTAHTKESGTRDLFLSDFHVIGKILHQKDSSNDSTRLSHTSLDTSHALGMLHHNFVAFFTDVDDVARALDYFSFTDVLLQSVYHDRSNSNYFQHTHELAQTVLERTIHVTNNHAATSAFRPLHRSQFAAASQRVRDDDPLKHDSSYHRDVRPYLQWLPHSSLGPTQAFLADDVDDDIVDSE</sequence>
<feature type="region of interest" description="Disordered" evidence="12">
    <location>
        <begin position="140"/>
        <end position="161"/>
    </location>
</feature>
<dbReference type="SMART" id="SM00382">
    <property type="entry name" value="AAA"/>
    <property type="match status" value="1"/>
</dbReference>
<dbReference type="RefSeq" id="XP_008864116.1">
    <property type="nucleotide sequence ID" value="XM_008865894.1"/>
</dbReference>
<accession>A0A024UQY9</accession>
<evidence type="ECO:0000256" key="8">
    <source>
        <dbReference type="ARBA" id="ARBA00022840"/>
    </source>
</evidence>
<proteinExistence type="inferred from homology"/>
<dbReference type="eggNOG" id="KOG1970">
    <property type="taxonomic scope" value="Eukaryota"/>
</dbReference>
<dbReference type="VEuPathDB" id="FungiDB:H310_02399"/>
<feature type="compositionally biased region" description="Low complexity" evidence="12">
    <location>
        <begin position="149"/>
        <end position="161"/>
    </location>
</feature>
<evidence type="ECO:0000256" key="5">
    <source>
        <dbReference type="ARBA" id="ARBA00022763"/>
    </source>
</evidence>
<dbReference type="PROSITE" id="PS50199">
    <property type="entry name" value="ZF_RANBP2_2"/>
    <property type="match status" value="2"/>
</dbReference>
<protein>
    <recommendedName>
        <fullName evidence="13">RanBP2-type domain-containing protein</fullName>
    </recommendedName>
</protein>
<keyword evidence="3" id="KW-0479">Metal-binding</keyword>
<evidence type="ECO:0000256" key="4">
    <source>
        <dbReference type="ARBA" id="ARBA00022741"/>
    </source>
</evidence>
<dbReference type="GO" id="GO:0006281">
    <property type="term" value="P:DNA repair"/>
    <property type="evidence" value="ECO:0007669"/>
    <property type="project" value="InterPro"/>
</dbReference>
<dbReference type="PANTHER" id="PTHR12172:SF0">
    <property type="entry name" value="CELL CYCLE CHECKPOINT PROTEIN RAD17"/>
    <property type="match status" value="1"/>
</dbReference>
<keyword evidence="8" id="KW-0067">ATP-binding</keyword>
<dbReference type="InterPro" id="IPR027417">
    <property type="entry name" value="P-loop_NTPase"/>
</dbReference>
<dbReference type="InterPro" id="IPR036443">
    <property type="entry name" value="Znf_RanBP2_sf"/>
</dbReference>
<evidence type="ECO:0000256" key="1">
    <source>
        <dbReference type="ARBA" id="ARBA00004123"/>
    </source>
</evidence>
<dbReference type="InterPro" id="IPR047854">
    <property type="entry name" value="RFC_lid"/>
</dbReference>
<dbReference type="SUPFAM" id="SSF90209">
    <property type="entry name" value="Ran binding protein zinc finger-like"/>
    <property type="match status" value="1"/>
</dbReference>
<keyword evidence="7" id="KW-0862">Zinc</keyword>
<evidence type="ECO:0000256" key="12">
    <source>
        <dbReference type="SAM" id="MobiDB-lite"/>
    </source>
</evidence>
<evidence type="ECO:0000256" key="9">
    <source>
        <dbReference type="ARBA" id="ARBA00023242"/>
    </source>
</evidence>
<dbReference type="OrthoDB" id="10265971at2759"/>
<dbReference type="Gene3D" id="2.30.30.380">
    <property type="entry name" value="Zn-finger domain of Sec23/24"/>
    <property type="match status" value="1"/>
</dbReference>
<feature type="domain" description="RanBP2-type" evidence="13">
    <location>
        <begin position="103"/>
        <end position="135"/>
    </location>
</feature>
<dbReference type="PROSITE" id="PS01358">
    <property type="entry name" value="ZF_RANBP2_1"/>
    <property type="match status" value="2"/>
</dbReference>
<feature type="domain" description="RanBP2-type" evidence="13">
    <location>
        <begin position="48"/>
        <end position="78"/>
    </location>
</feature>
<comment type="subcellular location">
    <subcellularLocation>
        <location evidence="1">Nucleus</location>
    </subcellularLocation>
</comment>
<feature type="region of interest" description="Disordered" evidence="12">
    <location>
        <begin position="1"/>
        <end position="25"/>
    </location>
</feature>
<evidence type="ECO:0000256" key="3">
    <source>
        <dbReference type="ARBA" id="ARBA00022723"/>
    </source>
</evidence>
<dbReference type="CDD" id="cd18140">
    <property type="entry name" value="HLD_clamp_RFC"/>
    <property type="match status" value="1"/>
</dbReference>
<dbReference type="InterPro" id="IPR001876">
    <property type="entry name" value="Znf_RanBP2"/>
</dbReference>
<dbReference type="Pfam" id="PF03215">
    <property type="entry name" value="Rad17"/>
    <property type="match status" value="1"/>
</dbReference>
<dbReference type="GO" id="GO:0033314">
    <property type="term" value="P:mitotic DNA replication checkpoint signaling"/>
    <property type="evidence" value="ECO:0007669"/>
    <property type="project" value="TreeGrafter"/>
</dbReference>
<dbReference type="GO" id="GO:0008270">
    <property type="term" value="F:zinc ion binding"/>
    <property type="evidence" value="ECO:0007669"/>
    <property type="project" value="UniProtKB-KW"/>
</dbReference>
<dbReference type="STRING" id="157072.A0A024UQY9"/>
<dbReference type="InterPro" id="IPR004582">
    <property type="entry name" value="Checkpoint_prot_Rad17_Rad24"/>
</dbReference>
<dbReference type="GO" id="GO:0005634">
    <property type="term" value="C:nucleus"/>
    <property type="evidence" value="ECO:0007669"/>
    <property type="project" value="UniProtKB-SubCell"/>
</dbReference>
<keyword evidence="5" id="KW-0227">DNA damage</keyword>
<dbReference type="GO" id="GO:0003689">
    <property type="term" value="F:DNA clamp loader activity"/>
    <property type="evidence" value="ECO:0007669"/>
    <property type="project" value="TreeGrafter"/>
</dbReference>
<evidence type="ECO:0000256" key="10">
    <source>
        <dbReference type="ARBA" id="ARBA00023306"/>
    </source>
</evidence>
<dbReference type="InterPro" id="IPR003593">
    <property type="entry name" value="AAA+_ATPase"/>
</dbReference>
<keyword evidence="4" id="KW-0547">Nucleotide-binding</keyword>
<evidence type="ECO:0000259" key="13">
    <source>
        <dbReference type="PROSITE" id="PS50199"/>
    </source>
</evidence>
<dbReference type="AlphaFoldDB" id="A0A024UQY9"/>
<dbReference type="GO" id="GO:0005524">
    <property type="term" value="F:ATP binding"/>
    <property type="evidence" value="ECO:0007669"/>
    <property type="project" value="UniProtKB-KW"/>
</dbReference>
<dbReference type="GO" id="GO:0003682">
    <property type="term" value="F:chromatin binding"/>
    <property type="evidence" value="ECO:0007669"/>
    <property type="project" value="TreeGrafter"/>
</dbReference>